<organism evidence="1 2">
    <name type="scientific">Ash yellows phytoplasma</name>
    <dbReference type="NCBI Taxonomy" id="35780"/>
    <lineage>
        <taxon>Bacteria</taxon>
        <taxon>Bacillati</taxon>
        <taxon>Mycoplasmatota</taxon>
        <taxon>Mollicutes</taxon>
        <taxon>Acholeplasmatales</taxon>
        <taxon>Acholeplasmataceae</taxon>
        <taxon>Candidatus Phytoplasma</taxon>
        <taxon>16SrVII (Ash yellows group)</taxon>
    </lineage>
</organism>
<dbReference type="Proteomes" id="UP001484199">
    <property type="component" value="Chromosome"/>
</dbReference>
<name>A0ABZ2UBH2_ASHYP</name>
<reference evidence="1" key="1">
    <citation type="submission" date="2024-03" db="EMBL/GenBank/DDBJ databases">
        <title>The Complete Genome of 'Candidatus Phytoplasma fraxini' AshY1 from the Ash Yellows Group.</title>
        <authorList>
            <person name="Boehm J.W."/>
            <person name="Huettel B."/>
            <person name="Schneider B."/>
            <person name="Kube M."/>
        </authorList>
    </citation>
    <scope>NUCLEOTIDE SEQUENCE [LARGE SCALE GENOMIC DNA]</scope>
    <source>
        <strain evidence="1">AshY1</strain>
    </source>
</reference>
<evidence type="ECO:0000313" key="1">
    <source>
        <dbReference type="EMBL" id="WYY26320.1"/>
    </source>
</evidence>
<accession>A0ABZ2UBH2</accession>
<dbReference type="InterPro" id="IPR025449">
    <property type="entry name" value="JetB"/>
</dbReference>
<dbReference type="EMBL" id="CP146843">
    <property type="protein sequence ID" value="WYY26320.1"/>
    <property type="molecule type" value="Genomic_DNA"/>
</dbReference>
<proteinExistence type="predicted"/>
<evidence type="ECO:0000313" key="2">
    <source>
        <dbReference type="Proteomes" id="UP001484199"/>
    </source>
</evidence>
<sequence>MDQKTKDLYVFTEKFQNLKELEKNVFSKIVNKLFQVNYLTIQKAEDTNDYRFILLHKELFFFFFQLSDFQLEIRKYDEVIFIKNLNNFNKLKLKKEESLILLILRILFQQKKEIKPNGEIIQIYLQDIYHKLNSIGYKEIKKITKEKTRNILTLFKRYNIINYVDNDLSDDSLIIIYNTILYLLDLNMIDQYKESLKFEN</sequence>
<keyword evidence="2" id="KW-1185">Reference proteome</keyword>
<gene>
    <name evidence="1" type="ORF">AshY1_01820</name>
</gene>
<dbReference type="RefSeq" id="WP_341266730.1">
    <property type="nucleotide sequence ID" value="NZ_CP146843.1"/>
</dbReference>
<protein>
    <submittedName>
        <fullName evidence="1">DUF4194 domain-containing protein</fullName>
    </submittedName>
</protein>
<dbReference type="Pfam" id="PF13835">
    <property type="entry name" value="DUF4194"/>
    <property type="match status" value="1"/>
</dbReference>